<dbReference type="Proteomes" id="UP000696294">
    <property type="component" value="Unassembled WGS sequence"/>
</dbReference>
<organism evidence="2 3">
    <name type="scientific">Nonomuraea composti</name>
    <dbReference type="NCBI Taxonomy" id="2720023"/>
    <lineage>
        <taxon>Bacteria</taxon>
        <taxon>Bacillati</taxon>
        <taxon>Actinomycetota</taxon>
        <taxon>Actinomycetes</taxon>
        <taxon>Streptosporangiales</taxon>
        <taxon>Streptosporangiaceae</taxon>
        <taxon>Nonomuraea</taxon>
    </lineage>
</organism>
<feature type="compositionally biased region" description="Polar residues" evidence="1">
    <location>
        <begin position="7"/>
        <end position="22"/>
    </location>
</feature>
<feature type="region of interest" description="Disordered" evidence="1">
    <location>
        <begin position="1"/>
        <end position="31"/>
    </location>
</feature>
<proteinExistence type="predicted"/>
<evidence type="ECO:0000256" key="1">
    <source>
        <dbReference type="SAM" id="MobiDB-lite"/>
    </source>
</evidence>
<evidence type="ECO:0000313" key="3">
    <source>
        <dbReference type="Proteomes" id="UP000696294"/>
    </source>
</evidence>
<evidence type="ECO:0000313" key="2">
    <source>
        <dbReference type="EMBL" id="NJP97476.1"/>
    </source>
</evidence>
<gene>
    <name evidence="2" type="ORF">HCN51_50025</name>
</gene>
<accession>A0ABX1BQD9</accession>
<reference evidence="2 3" key="1">
    <citation type="submission" date="2020-03" db="EMBL/GenBank/DDBJ databases">
        <title>WGS of actinomycetes isolated from Thailand.</title>
        <authorList>
            <person name="Thawai C."/>
        </authorList>
    </citation>
    <scope>NUCLEOTIDE SEQUENCE [LARGE SCALE GENOMIC DNA]</scope>
    <source>
        <strain evidence="2 3">FMUSA5-5</strain>
    </source>
</reference>
<dbReference type="EMBL" id="JAATEP010000066">
    <property type="protein sequence ID" value="NJP97476.1"/>
    <property type="molecule type" value="Genomic_DNA"/>
</dbReference>
<sequence length="54" mass="5415">MPGLSEKSGTPTMTSPSDTSEVTVLPEDGTDGPATVICTKVAEEGSAVSHPAQL</sequence>
<comment type="caution">
    <text evidence="2">The sequence shown here is derived from an EMBL/GenBank/DDBJ whole genome shotgun (WGS) entry which is preliminary data.</text>
</comment>
<protein>
    <submittedName>
        <fullName evidence="2">Uncharacterized protein</fullName>
    </submittedName>
</protein>
<keyword evidence="3" id="KW-1185">Reference proteome</keyword>
<dbReference type="RefSeq" id="WP_168019660.1">
    <property type="nucleotide sequence ID" value="NZ_JAATEP010000066.1"/>
</dbReference>
<name>A0ABX1BQD9_9ACTN</name>